<accession>A0A0L7RGM6</accession>
<dbReference type="SUPFAM" id="SSF52540">
    <property type="entry name" value="P-loop containing nucleoside triphosphate hydrolases"/>
    <property type="match status" value="1"/>
</dbReference>
<evidence type="ECO:0000259" key="3">
    <source>
        <dbReference type="PROSITE" id="PS50892"/>
    </source>
</evidence>
<evidence type="ECO:0000313" key="5">
    <source>
        <dbReference type="Proteomes" id="UP000053825"/>
    </source>
</evidence>
<dbReference type="CDD" id="cd15843">
    <property type="entry name" value="R-SNARE"/>
    <property type="match status" value="1"/>
</dbReference>
<dbReference type="Proteomes" id="UP000053825">
    <property type="component" value="Unassembled WGS sequence"/>
</dbReference>
<feature type="coiled-coil region" evidence="2">
    <location>
        <begin position="442"/>
        <end position="480"/>
    </location>
</feature>
<dbReference type="EMBL" id="KQ414596">
    <property type="protein sequence ID" value="KOC70005.1"/>
    <property type="molecule type" value="Genomic_DNA"/>
</dbReference>
<keyword evidence="5" id="KW-1185">Reference proteome</keyword>
<dbReference type="SMART" id="SM00015">
    <property type="entry name" value="IQ"/>
    <property type="match status" value="3"/>
</dbReference>
<dbReference type="AlphaFoldDB" id="A0A0L7RGM6"/>
<evidence type="ECO:0000256" key="2">
    <source>
        <dbReference type="SAM" id="Coils"/>
    </source>
</evidence>
<dbReference type="OrthoDB" id="190375at2759"/>
<dbReference type="PROSITE" id="PS50096">
    <property type="entry name" value="IQ"/>
    <property type="match status" value="3"/>
</dbReference>
<proteinExistence type="predicted"/>
<name>A0A0L7RGM6_9HYME</name>
<sequence length="517" mass="61225">MSKTVHYALVAFWEKSGCKIVADYPAMEDPACRAIALSTVDGLKSVENDKISLDRGKYTVHVLIGELHYACLTSKPDSPSSAAKLESYSQVFLERLRSVYRELPILADLSRDLTNLAVIDLTKPLAKIVDEYNQEESNVIPILEGELAEVRKVLMDGVQKLIDRGQRLDDLVRKTQSLQIMSSKMASVQKLTPDHVDLEEEIKLRDDLAESTRPFYFIAARRIQAWMRGILTRNHFRLLHESAVTIQRHWRGYLIRIFVDRYLVQCVHQMWRDYYDEMATRIQAFWRGYWIRKTVLDIQKMRRWLEHVYKKNAEAVDNMKRFQREEIERIQAAMERDSMQWILFILFKLHHLLRTKQRPGVITRIDNTRFTLIEEMLKCFEYRRYVRRKRISPGKKCRDCQIDRKPTLLLRGTYYERCEKAIREIERNVETGVVPIFRSEPYEKHERNVRKLNRTNQAACEKVAKTNVETREDLRDLRKEFASCSTANDLYEQIEKMDCHLDELRFNCPIHNPRCSK</sequence>
<evidence type="ECO:0000256" key="1">
    <source>
        <dbReference type="PROSITE-ProRule" id="PRU00290"/>
    </source>
</evidence>
<dbReference type="InterPro" id="IPR042855">
    <property type="entry name" value="V_SNARE_CC"/>
</dbReference>
<dbReference type="Gene3D" id="1.20.5.190">
    <property type="match status" value="1"/>
</dbReference>
<dbReference type="PROSITE" id="PS50892">
    <property type="entry name" value="V_SNARE"/>
    <property type="match status" value="1"/>
</dbReference>
<dbReference type="InterPro" id="IPR027417">
    <property type="entry name" value="P-loop_NTPase"/>
</dbReference>
<evidence type="ECO:0000313" key="4">
    <source>
        <dbReference type="EMBL" id="KOC70005.1"/>
    </source>
</evidence>
<feature type="domain" description="V-SNARE coiled-coil homology" evidence="3">
    <location>
        <begin position="139"/>
        <end position="205"/>
    </location>
</feature>
<protein>
    <submittedName>
        <fullName evidence="4">Spermatogenesis-associated protein 17</fullName>
    </submittedName>
</protein>
<dbReference type="Pfam" id="PF00957">
    <property type="entry name" value="Synaptobrevin"/>
    <property type="match status" value="1"/>
</dbReference>
<dbReference type="STRING" id="597456.A0A0L7RGM6"/>
<dbReference type="InterPro" id="IPR000048">
    <property type="entry name" value="IQ_motif_EF-hand-BS"/>
</dbReference>
<keyword evidence="1 2" id="KW-0175">Coiled coil</keyword>
<dbReference type="Pfam" id="PF00612">
    <property type="entry name" value="IQ"/>
    <property type="match status" value="3"/>
</dbReference>
<dbReference type="SUPFAM" id="SSF58038">
    <property type="entry name" value="SNARE fusion complex"/>
    <property type="match status" value="1"/>
</dbReference>
<dbReference type="Gene3D" id="3.30.450.50">
    <property type="entry name" value="Longin domain"/>
    <property type="match status" value="1"/>
</dbReference>
<reference evidence="4 5" key="1">
    <citation type="submission" date="2015-07" db="EMBL/GenBank/DDBJ databases">
        <title>The genome of Habropoda laboriosa.</title>
        <authorList>
            <person name="Pan H."/>
            <person name="Kapheim K."/>
        </authorList>
    </citation>
    <scope>NUCLEOTIDE SEQUENCE [LARGE SCALE GENOMIC DNA]</scope>
    <source>
        <strain evidence="4">0110345459</strain>
    </source>
</reference>
<gene>
    <name evidence="4" type="ORF">WH47_08266</name>
</gene>
<organism evidence="4 5">
    <name type="scientific">Habropoda laboriosa</name>
    <dbReference type="NCBI Taxonomy" id="597456"/>
    <lineage>
        <taxon>Eukaryota</taxon>
        <taxon>Metazoa</taxon>
        <taxon>Ecdysozoa</taxon>
        <taxon>Arthropoda</taxon>
        <taxon>Hexapoda</taxon>
        <taxon>Insecta</taxon>
        <taxon>Pterygota</taxon>
        <taxon>Neoptera</taxon>
        <taxon>Endopterygota</taxon>
        <taxon>Hymenoptera</taxon>
        <taxon>Apocrita</taxon>
        <taxon>Aculeata</taxon>
        <taxon>Apoidea</taxon>
        <taxon>Anthophila</taxon>
        <taxon>Apidae</taxon>
        <taxon>Habropoda</taxon>
    </lineage>
</organism>